<dbReference type="AlphaFoldDB" id="A0A0G1M0K5"/>
<feature type="chain" id="PRO_5002538431" description="CopC domain-containing protein" evidence="2">
    <location>
        <begin position="22"/>
        <end position="174"/>
    </location>
</feature>
<proteinExistence type="predicted"/>
<keyword evidence="2" id="KW-0732">Signal</keyword>
<keyword evidence="1" id="KW-1133">Transmembrane helix</keyword>
<feature type="signal peptide" evidence="2">
    <location>
        <begin position="1"/>
        <end position="21"/>
    </location>
</feature>
<feature type="transmembrane region" description="Helical" evidence="1">
    <location>
        <begin position="131"/>
        <end position="152"/>
    </location>
</feature>
<dbReference type="EMBL" id="LCKS01000018">
    <property type="protein sequence ID" value="KKU01649.1"/>
    <property type="molecule type" value="Genomic_DNA"/>
</dbReference>
<protein>
    <recommendedName>
        <fullName evidence="5">CopC domain-containing protein</fullName>
    </recommendedName>
</protein>
<keyword evidence="1" id="KW-0812">Transmembrane</keyword>
<evidence type="ECO:0000313" key="3">
    <source>
        <dbReference type="EMBL" id="KKU01649.1"/>
    </source>
</evidence>
<evidence type="ECO:0008006" key="5">
    <source>
        <dbReference type="Google" id="ProtNLM"/>
    </source>
</evidence>
<gene>
    <name evidence="3" type="ORF">UX05_C0018G0001</name>
</gene>
<dbReference type="Proteomes" id="UP000034264">
    <property type="component" value="Unassembled WGS sequence"/>
</dbReference>
<evidence type="ECO:0000256" key="1">
    <source>
        <dbReference type="SAM" id="Phobius"/>
    </source>
</evidence>
<comment type="caution">
    <text evidence="3">The sequence shown here is derived from an EMBL/GenBank/DDBJ whole genome shotgun (WGS) entry which is preliminary data.</text>
</comment>
<keyword evidence="1" id="KW-0472">Membrane</keyword>
<evidence type="ECO:0000256" key="2">
    <source>
        <dbReference type="SAM" id="SignalP"/>
    </source>
</evidence>
<accession>A0A0G1M0K5</accession>
<organism evidence="3 4">
    <name type="scientific">Candidatus Amesbacteria bacterium GW2011_GWC2_45_19</name>
    <dbReference type="NCBI Taxonomy" id="1618366"/>
    <lineage>
        <taxon>Bacteria</taxon>
        <taxon>Candidatus Amesiibacteriota</taxon>
    </lineage>
</organism>
<reference evidence="3 4" key="1">
    <citation type="journal article" date="2015" name="Nature">
        <title>rRNA introns, odd ribosomes, and small enigmatic genomes across a large radiation of phyla.</title>
        <authorList>
            <person name="Brown C.T."/>
            <person name="Hug L.A."/>
            <person name="Thomas B.C."/>
            <person name="Sharon I."/>
            <person name="Castelle C.J."/>
            <person name="Singh A."/>
            <person name="Wilkins M.J."/>
            <person name="Williams K.H."/>
            <person name="Banfield J.F."/>
        </authorList>
    </citation>
    <scope>NUCLEOTIDE SEQUENCE [LARGE SCALE GENOMIC DNA]</scope>
</reference>
<sequence length="174" mass="18446">MIPALLIAAALALGIPSLSFVSPAPGQTITGPKIAVKIAVANFALVDYKTHPKLVPGQGHLHLWLDQTKPTKTSAVKAVSPAYTFENVKPGTHILIAELVANDHSSLTPITTTSVTFTTASPSLLTTQLSLLTPIVIAFLSLALTLYFVSTVKPKTGKSLRKSRSKLSKSHSRK</sequence>
<evidence type="ECO:0000313" key="4">
    <source>
        <dbReference type="Proteomes" id="UP000034264"/>
    </source>
</evidence>
<name>A0A0G1M0K5_9BACT</name>